<evidence type="ECO:0000256" key="2">
    <source>
        <dbReference type="ARBA" id="ARBA00022448"/>
    </source>
</evidence>
<feature type="transmembrane region" description="Helical" evidence="6">
    <location>
        <begin position="210"/>
        <end position="232"/>
    </location>
</feature>
<feature type="transmembrane region" description="Helical" evidence="6">
    <location>
        <begin position="178"/>
        <end position="198"/>
    </location>
</feature>
<dbReference type="Proteomes" id="UP001586593">
    <property type="component" value="Unassembled WGS sequence"/>
</dbReference>
<dbReference type="Pfam" id="PF07690">
    <property type="entry name" value="MFS_1"/>
    <property type="match status" value="1"/>
</dbReference>
<feature type="transmembrane region" description="Helical" evidence="6">
    <location>
        <begin position="116"/>
        <end position="135"/>
    </location>
</feature>
<comment type="subcellular location">
    <subcellularLocation>
        <location evidence="1">Membrane</location>
        <topology evidence="1">Multi-pass membrane protein</topology>
    </subcellularLocation>
</comment>
<organism evidence="8 9">
    <name type="scientific">Phialemonium thermophilum</name>
    <dbReference type="NCBI Taxonomy" id="223376"/>
    <lineage>
        <taxon>Eukaryota</taxon>
        <taxon>Fungi</taxon>
        <taxon>Dikarya</taxon>
        <taxon>Ascomycota</taxon>
        <taxon>Pezizomycotina</taxon>
        <taxon>Sordariomycetes</taxon>
        <taxon>Sordariomycetidae</taxon>
        <taxon>Cephalothecales</taxon>
        <taxon>Cephalothecaceae</taxon>
        <taxon>Phialemonium</taxon>
    </lineage>
</organism>
<dbReference type="InterPro" id="IPR011701">
    <property type="entry name" value="MFS"/>
</dbReference>
<dbReference type="Gene3D" id="1.20.1250.20">
    <property type="entry name" value="MFS general substrate transporter like domains"/>
    <property type="match status" value="2"/>
</dbReference>
<evidence type="ECO:0000313" key="8">
    <source>
        <dbReference type="EMBL" id="KAL1870821.1"/>
    </source>
</evidence>
<feature type="transmembrane region" description="Helical" evidence="6">
    <location>
        <begin position="46"/>
        <end position="63"/>
    </location>
</feature>
<dbReference type="PROSITE" id="PS50850">
    <property type="entry name" value="MFS"/>
    <property type="match status" value="1"/>
</dbReference>
<keyword evidence="2" id="KW-0813">Transport</keyword>
<evidence type="ECO:0000256" key="5">
    <source>
        <dbReference type="ARBA" id="ARBA00023136"/>
    </source>
</evidence>
<reference evidence="8 9" key="1">
    <citation type="journal article" date="2024" name="Commun. Biol.">
        <title>Comparative genomic analysis of thermophilic fungi reveals convergent evolutionary adaptations and gene losses.</title>
        <authorList>
            <person name="Steindorff A.S."/>
            <person name="Aguilar-Pontes M.V."/>
            <person name="Robinson A.J."/>
            <person name="Andreopoulos B."/>
            <person name="LaButti K."/>
            <person name="Kuo A."/>
            <person name="Mondo S."/>
            <person name="Riley R."/>
            <person name="Otillar R."/>
            <person name="Haridas S."/>
            <person name="Lipzen A."/>
            <person name="Grimwood J."/>
            <person name="Schmutz J."/>
            <person name="Clum A."/>
            <person name="Reid I.D."/>
            <person name="Moisan M.C."/>
            <person name="Butler G."/>
            <person name="Nguyen T.T.M."/>
            <person name="Dewar K."/>
            <person name="Conant G."/>
            <person name="Drula E."/>
            <person name="Henrissat B."/>
            <person name="Hansel C."/>
            <person name="Singer S."/>
            <person name="Hutchinson M.I."/>
            <person name="de Vries R.P."/>
            <person name="Natvig D.O."/>
            <person name="Powell A.J."/>
            <person name="Tsang A."/>
            <person name="Grigoriev I.V."/>
        </authorList>
    </citation>
    <scope>NUCLEOTIDE SEQUENCE [LARGE SCALE GENOMIC DNA]</scope>
    <source>
        <strain evidence="8 9">ATCC 24622</strain>
    </source>
</reference>
<dbReference type="InterPro" id="IPR036259">
    <property type="entry name" value="MFS_trans_sf"/>
</dbReference>
<keyword evidence="4 6" id="KW-1133">Transmembrane helix</keyword>
<evidence type="ECO:0000256" key="1">
    <source>
        <dbReference type="ARBA" id="ARBA00004141"/>
    </source>
</evidence>
<dbReference type="InterPro" id="IPR020846">
    <property type="entry name" value="MFS_dom"/>
</dbReference>
<feature type="transmembrane region" description="Helical" evidence="6">
    <location>
        <begin position="372"/>
        <end position="394"/>
    </location>
</feature>
<evidence type="ECO:0000256" key="4">
    <source>
        <dbReference type="ARBA" id="ARBA00022989"/>
    </source>
</evidence>
<keyword evidence="3 6" id="KW-0812">Transmembrane</keyword>
<feature type="domain" description="Major facilitator superfamily (MFS) profile" evidence="7">
    <location>
        <begin position="50"/>
        <end position="464"/>
    </location>
</feature>
<keyword evidence="5 6" id="KW-0472">Membrane</keyword>
<gene>
    <name evidence="8" type="ORF">VTK73DRAFT_2413</name>
</gene>
<evidence type="ECO:0000313" key="9">
    <source>
        <dbReference type="Proteomes" id="UP001586593"/>
    </source>
</evidence>
<comment type="caution">
    <text evidence="8">The sequence shown here is derived from an EMBL/GenBank/DDBJ whole genome shotgun (WGS) entry which is preliminary data.</text>
</comment>
<evidence type="ECO:0000256" key="6">
    <source>
        <dbReference type="SAM" id="Phobius"/>
    </source>
</evidence>
<dbReference type="PANTHER" id="PTHR43791:SF20">
    <property type="entry name" value="TRANSPORTER, PUTATIVE (AFU_ORTHOLOGUE AFUA_3G14670)-RELATED"/>
    <property type="match status" value="1"/>
</dbReference>
<name>A0ABR3X535_9PEZI</name>
<sequence>MEKIELEHVPSPLAGEKQLDFVQQFESQAQDVNWRKEREAKLVRKIDIHLIPMLIIMYLLNFLDRSNLAQSRQGTLEADLKMTGKDFNLATSILFVGYLLMQLPSNMLITRIRPSLYLSGAMTLWGIVSTCNAAVTNFTGLVLVRFFLGFVEAPFFPGAIFLMSSWYTRAELTRRISWFYSGNALANMFGGLMGAGILGSLEGARGIAGWRWLFIIEGTITIAMAVLSGFILPDFPHTTRWLTEEERAFAAWRLLADINEADERHSQSIWEGVKQALKDYRIYLFLPLQHISLLSQTFQYFFPSIVGTLGYGRIETLWLTAPVWFATFLVSVLVTWTSAKTKDRSIHIICLMLIALIGNAIATATLNVGARFFAMFLMPMGAVSAYQIIVSWVANSFPRPLVKRSAAIAITNMIGNCANIYGSYMYAASDGPRYIRGGSANTAICFVVAALALVVRLVHIHENKKLERAEAAGEDAAPAEESNVGRRAFGFRYVY</sequence>
<feature type="transmembrane region" description="Helical" evidence="6">
    <location>
        <begin position="439"/>
        <end position="458"/>
    </location>
</feature>
<feature type="transmembrane region" description="Helical" evidence="6">
    <location>
        <begin position="317"/>
        <end position="336"/>
    </location>
</feature>
<proteinExistence type="predicted"/>
<feature type="transmembrane region" description="Helical" evidence="6">
    <location>
        <begin position="282"/>
        <end position="302"/>
    </location>
</feature>
<dbReference type="SUPFAM" id="SSF103473">
    <property type="entry name" value="MFS general substrate transporter"/>
    <property type="match status" value="1"/>
</dbReference>
<feature type="transmembrane region" description="Helical" evidence="6">
    <location>
        <begin position="348"/>
        <end position="366"/>
    </location>
</feature>
<dbReference type="PANTHER" id="PTHR43791">
    <property type="entry name" value="PERMEASE-RELATED"/>
    <property type="match status" value="1"/>
</dbReference>
<feature type="transmembrane region" description="Helical" evidence="6">
    <location>
        <begin position="141"/>
        <end position="166"/>
    </location>
</feature>
<accession>A0ABR3X535</accession>
<protein>
    <recommendedName>
        <fullName evidence="7">Major facilitator superfamily (MFS) profile domain-containing protein</fullName>
    </recommendedName>
</protein>
<keyword evidence="9" id="KW-1185">Reference proteome</keyword>
<feature type="transmembrane region" description="Helical" evidence="6">
    <location>
        <begin position="89"/>
        <end position="109"/>
    </location>
</feature>
<feature type="transmembrane region" description="Helical" evidence="6">
    <location>
        <begin position="406"/>
        <end position="427"/>
    </location>
</feature>
<dbReference type="EMBL" id="JAZHXJ010000167">
    <property type="protein sequence ID" value="KAL1870821.1"/>
    <property type="molecule type" value="Genomic_DNA"/>
</dbReference>
<evidence type="ECO:0000256" key="3">
    <source>
        <dbReference type="ARBA" id="ARBA00022692"/>
    </source>
</evidence>
<evidence type="ECO:0000259" key="7">
    <source>
        <dbReference type="PROSITE" id="PS50850"/>
    </source>
</evidence>